<protein>
    <submittedName>
        <fullName evidence="1">Uncharacterized protein</fullName>
    </submittedName>
</protein>
<proteinExistence type="predicted"/>
<dbReference type="KEGG" id="tki:TKV_c12210"/>
<accession>A0A097ARG2</accession>
<keyword evidence="2" id="KW-1185">Reference proteome</keyword>
<organism evidence="1 2">
    <name type="scientific">Thermoanaerobacter kivui</name>
    <name type="common">Acetogenium kivui</name>
    <dbReference type="NCBI Taxonomy" id="2325"/>
    <lineage>
        <taxon>Bacteria</taxon>
        <taxon>Bacillati</taxon>
        <taxon>Bacillota</taxon>
        <taxon>Clostridia</taxon>
        <taxon>Thermoanaerobacterales</taxon>
        <taxon>Thermoanaerobacteraceae</taxon>
        <taxon>Thermoanaerobacter</taxon>
    </lineage>
</organism>
<dbReference type="HOGENOM" id="CLU_3349774_0_0_9"/>
<name>A0A097ARG2_THEKI</name>
<dbReference type="Proteomes" id="UP000029669">
    <property type="component" value="Chromosome"/>
</dbReference>
<gene>
    <name evidence="1" type="ORF">TKV_c12210</name>
</gene>
<evidence type="ECO:0000313" key="1">
    <source>
        <dbReference type="EMBL" id="AIS52392.1"/>
    </source>
</evidence>
<reference evidence="2" key="1">
    <citation type="journal article" date="2015" name="Genome Announc.">
        <title>Whole-Genome Sequences of 80 Environmental and Clinical Isolates of Burkholderia pseudomallei.</title>
        <authorList>
            <person name="Johnson S.L."/>
            <person name="Baker A.L."/>
            <person name="Chain P.S."/>
            <person name="Currie B.J."/>
            <person name="Daligault H.E."/>
            <person name="Davenport K.W."/>
            <person name="Davis C.B."/>
            <person name="Inglis T.J."/>
            <person name="Kaestli M."/>
            <person name="Koren S."/>
            <person name="Mayo M."/>
            <person name="Merritt A.J."/>
            <person name="Price E.P."/>
            <person name="Sarovich D.S."/>
            <person name="Warner J."/>
            <person name="Rosovitz M.J."/>
        </authorList>
    </citation>
    <scope>NUCLEOTIDE SEQUENCE [LARGE SCALE GENOMIC DNA]</scope>
    <source>
        <strain evidence="2">DSM 2030</strain>
    </source>
</reference>
<dbReference type="EMBL" id="CP009170">
    <property type="protein sequence ID" value="AIS52392.1"/>
    <property type="molecule type" value="Genomic_DNA"/>
</dbReference>
<sequence>MAKLRVFSKNGGKLREIKWYKNNNNNKGYKLTKKEIK</sequence>
<dbReference type="STRING" id="2325.TKV_c12210"/>
<dbReference type="AlphaFoldDB" id="A0A097ARG2"/>
<evidence type="ECO:0000313" key="2">
    <source>
        <dbReference type="Proteomes" id="UP000029669"/>
    </source>
</evidence>